<protein>
    <submittedName>
        <fullName evidence="2">Uncharacterized protein</fullName>
    </submittedName>
</protein>
<feature type="non-terminal residue" evidence="2">
    <location>
        <position position="69"/>
    </location>
</feature>
<feature type="compositionally biased region" description="Low complexity" evidence="1">
    <location>
        <begin position="41"/>
        <end position="63"/>
    </location>
</feature>
<dbReference type="AlphaFoldDB" id="A0A6J4R9Y0"/>
<gene>
    <name evidence="2" type="ORF">AVDCRST_MAG65-235</name>
</gene>
<sequence>GRHSRNVPHLPLVPSAPPADAGRHHRPPRQPPSGHRLCRCGALAGRPAPGGRRAAAQLGARRAPVPRHL</sequence>
<feature type="non-terminal residue" evidence="2">
    <location>
        <position position="1"/>
    </location>
</feature>
<evidence type="ECO:0000256" key="1">
    <source>
        <dbReference type="SAM" id="MobiDB-lite"/>
    </source>
</evidence>
<feature type="region of interest" description="Disordered" evidence="1">
    <location>
        <begin position="1"/>
        <end position="69"/>
    </location>
</feature>
<organism evidence="2">
    <name type="scientific">uncultured Solirubrobacteraceae bacterium</name>
    <dbReference type="NCBI Taxonomy" id="1162706"/>
    <lineage>
        <taxon>Bacteria</taxon>
        <taxon>Bacillati</taxon>
        <taxon>Actinomycetota</taxon>
        <taxon>Thermoleophilia</taxon>
        <taxon>Solirubrobacterales</taxon>
        <taxon>Solirubrobacteraceae</taxon>
        <taxon>environmental samples</taxon>
    </lineage>
</organism>
<evidence type="ECO:0000313" key="2">
    <source>
        <dbReference type="EMBL" id="CAA9465451.1"/>
    </source>
</evidence>
<reference evidence="2" key="1">
    <citation type="submission" date="2020-02" db="EMBL/GenBank/DDBJ databases">
        <authorList>
            <person name="Meier V. D."/>
        </authorList>
    </citation>
    <scope>NUCLEOTIDE SEQUENCE</scope>
    <source>
        <strain evidence="2">AVDCRST_MAG65</strain>
    </source>
</reference>
<accession>A0A6J4R9Y0</accession>
<dbReference type="EMBL" id="CADCVL010000043">
    <property type="protein sequence ID" value="CAA9465451.1"/>
    <property type="molecule type" value="Genomic_DNA"/>
</dbReference>
<proteinExistence type="predicted"/>
<name>A0A6J4R9Y0_9ACTN</name>